<dbReference type="PANTHER" id="PTHR11933:SF5">
    <property type="entry name" value="MITOCHONDRIAL TRNA-SPECIFIC 2-THIOURIDYLASE 1"/>
    <property type="match status" value="1"/>
</dbReference>
<feature type="active site" description="Cysteine persulfide intermediate" evidence="9">
    <location>
        <position position="186"/>
    </location>
</feature>
<comment type="caution">
    <text evidence="12">The sequence shown here is derived from an EMBL/GenBank/DDBJ whole genome shotgun (WGS) entry which is preliminary data.</text>
</comment>
<dbReference type="Pfam" id="PF20258">
    <property type="entry name" value="tRNA_Me_trans_C"/>
    <property type="match status" value="1"/>
</dbReference>
<protein>
    <recommendedName>
        <fullName evidence="9">tRNA-specific 2-thiouridylase MnmA</fullName>
        <ecNumber evidence="9">2.8.1.13</ecNumber>
    </recommendedName>
</protein>
<dbReference type="EC" id="2.8.1.13" evidence="9"/>
<accession>A0A5D0MKP0</accession>
<keyword evidence="6 9" id="KW-0694">RNA-binding</keyword>
<comment type="catalytic activity">
    <reaction evidence="8 9">
        <text>S-sulfanyl-L-cysteinyl-[protein] + uridine(34) in tRNA + AH2 + ATP = 2-thiouridine(34) in tRNA + L-cysteinyl-[protein] + A + AMP + diphosphate + H(+)</text>
        <dbReference type="Rhea" id="RHEA:47032"/>
        <dbReference type="Rhea" id="RHEA-COMP:10131"/>
        <dbReference type="Rhea" id="RHEA-COMP:11726"/>
        <dbReference type="Rhea" id="RHEA-COMP:11727"/>
        <dbReference type="Rhea" id="RHEA-COMP:11728"/>
        <dbReference type="ChEBI" id="CHEBI:13193"/>
        <dbReference type="ChEBI" id="CHEBI:15378"/>
        <dbReference type="ChEBI" id="CHEBI:17499"/>
        <dbReference type="ChEBI" id="CHEBI:29950"/>
        <dbReference type="ChEBI" id="CHEBI:30616"/>
        <dbReference type="ChEBI" id="CHEBI:33019"/>
        <dbReference type="ChEBI" id="CHEBI:61963"/>
        <dbReference type="ChEBI" id="CHEBI:65315"/>
        <dbReference type="ChEBI" id="CHEBI:87170"/>
        <dbReference type="ChEBI" id="CHEBI:456215"/>
        <dbReference type="EC" id="2.8.1.13"/>
    </reaction>
</comment>
<feature type="binding site" evidence="9">
    <location>
        <position position="114"/>
    </location>
    <ligand>
        <name>ATP</name>
        <dbReference type="ChEBI" id="CHEBI:30616"/>
    </ligand>
</feature>
<feature type="binding site" evidence="9">
    <location>
        <begin position="7"/>
        <end position="14"/>
    </location>
    <ligand>
        <name>ATP</name>
        <dbReference type="ChEBI" id="CHEBI:30616"/>
    </ligand>
</feature>
<feature type="domain" description="tRNA-specific 2-thiouridylase MnmA-like central" evidence="11">
    <location>
        <begin position="195"/>
        <end position="254"/>
    </location>
</feature>
<evidence type="ECO:0000256" key="3">
    <source>
        <dbReference type="ARBA" id="ARBA00022694"/>
    </source>
</evidence>
<evidence type="ECO:0000256" key="1">
    <source>
        <dbReference type="ARBA" id="ARBA00022555"/>
    </source>
</evidence>
<dbReference type="GO" id="GO:0005524">
    <property type="term" value="F:ATP binding"/>
    <property type="evidence" value="ECO:0007669"/>
    <property type="project" value="UniProtKB-KW"/>
</dbReference>
<dbReference type="Gene3D" id="2.40.30.10">
    <property type="entry name" value="Translation factors"/>
    <property type="match status" value="1"/>
</dbReference>
<dbReference type="InterPro" id="IPR046885">
    <property type="entry name" value="MnmA-like_C"/>
</dbReference>
<comment type="caution">
    <text evidence="9">Lacks conserved residue(s) required for the propagation of feature annotation.</text>
</comment>
<dbReference type="InterPro" id="IPR014729">
    <property type="entry name" value="Rossmann-like_a/b/a_fold"/>
</dbReference>
<feature type="active site" description="Nucleophile" evidence="9">
    <location>
        <position position="90"/>
    </location>
</feature>
<comment type="subcellular location">
    <subcellularLocation>
        <location evidence="9">Cytoplasm</location>
    </subcellularLocation>
</comment>
<dbReference type="AlphaFoldDB" id="A0A5D0MKP0"/>
<comment type="similarity">
    <text evidence="9">Belongs to the MnmA/TRMU family.</text>
</comment>
<dbReference type="NCBIfam" id="NF001138">
    <property type="entry name" value="PRK00143.1"/>
    <property type="match status" value="1"/>
</dbReference>
<feature type="binding site" evidence="9">
    <location>
        <position position="33"/>
    </location>
    <ligand>
        <name>ATP</name>
        <dbReference type="ChEBI" id="CHEBI:30616"/>
    </ligand>
</feature>
<evidence type="ECO:0000259" key="10">
    <source>
        <dbReference type="Pfam" id="PF20258"/>
    </source>
</evidence>
<organism evidence="12 13">
    <name type="scientific">Flexistipes sinusarabici</name>
    <dbReference type="NCBI Taxonomy" id="2352"/>
    <lineage>
        <taxon>Bacteria</taxon>
        <taxon>Pseudomonadati</taxon>
        <taxon>Deferribacterota</taxon>
        <taxon>Deferribacteres</taxon>
        <taxon>Deferribacterales</taxon>
        <taxon>Flexistipitaceae</taxon>
        <taxon>Flexistipes</taxon>
    </lineage>
</organism>
<name>A0A5D0MKP0_FLESI</name>
<keyword evidence="3 9" id="KW-0819">tRNA processing</keyword>
<dbReference type="InterPro" id="IPR023382">
    <property type="entry name" value="MnmA-like_central_sf"/>
</dbReference>
<feature type="domain" description="tRNA-specific 2-thiouridylase MnmA-like C-terminal" evidence="10">
    <location>
        <begin position="265"/>
        <end position="338"/>
    </location>
</feature>
<dbReference type="HAMAP" id="MF_00144">
    <property type="entry name" value="tRNA_thiouridyl_MnmA"/>
    <property type="match status" value="1"/>
</dbReference>
<keyword evidence="9" id="KW-0963">Cytoplasm</keyword>
<feature type="region of interest" description="Interaction with tRNA" evidence="9">
    <location>
        <begin position="136"/>
        <end position="138"/>
    </location>
</feature>
<comment type="function">
    <text evidence="9">Catalyzes the 2-thiolation of uridine at the wobble position (U34) of tRNA, leading to the formation of s(2)U34.</text>
</comment>
<evidence type="ECO:0000259" key="11">
    <source>
        <dbReference type="Pfam" id="PF20259"/>
    </source>
</evidence>
<feature type="site" description="Interaction with tRNA" evidence="9">
    <location>
        <position position="115"/>
    </location>
</feature>
<dbReference type="Proteomes" id="UP000323337">
    <property type="component" value="Unassembled WGS sequence"/>
</dbReference>
<dbReference type="Gene3D" id="3.40.50.620">
    <property type="entry name" value="HUPs"/>
    <property type="match status" value="1"/>
</dbReference>
<evidence type="ECO:0000256" key="7">
    <source>
        <dbReference type="ARBA" id="ARBA00023157"/>
    </source>
</evidence>
<dbReference type="EMBL" id="VSIV01000226">
    <property type="protein sequence ID" value="TYB32962.1"/>
    <property type="molecule type" value="Genomic_DNA"/>
</dbReference>
<dbReference type="Pfam" id="PF20259">
    <property type="entry name" value="tRNA_Me_trans_M"/>
    <property type="match status" value="1"/>
</dbReference>
<keyword evidence="1 9" id="KW-0820">tRNA-binding</keyword>
<keyword evidence="7" id="KW-1015">Disulfide bond</keyword>
<dbReference type="InterPro" id="IPR046884">
    <property type="entry name" value="MnmA-like_central"/>
</dbReference>
<dbReference type="Gene3D" id="2.30.30.280">
    <property type="entry name" value="Adenine nucleotide alpha hydrolases-like domains"/>
    <property type="match status" value="1"/>
</dbReference>
<dbReference type="Pfam" id="PF03054">
    <property type="entry name" value="tRNA_Me_trans"/>
    <property type="match status" value="1"/>
</dbReference>
<evidence type="ECO:0000256" key="5">
    <source>
        <dbReference type="ARBA" id="ARBA00022840"/>
    </source>
</evidence>
<proteinExistence type="inferred from homology"/>
<dbReference type="RefSeq" id="WP_303701527.1">
    <property type="nucleotide sequence ID" value="NZ_VSIV01000226.1"/>
</dbReference>
<dbReference type="PANTHER" id="PTHR11933">
    <property type="entry name" value="TRNA 5-METHYLAMINOMETHYL-2-THIOURIDYLATE -METHYLTRANSFERASE"/>
    <property type="match status" value="1"/>
</dbReference>
<dbReference type="GO" id="GO:0005737">
    <property type="term" value="C:cytoplasm"/>
    <property type="evidence" value="ECO:0007669"/>
    <property type="project" value="UniProtKB-SubCell"/>
</dbReference>
<evidence type="ECO:0000313" key="12">
    <source>
        <dbReference type="EMBL" id="TYB32962.1"/>
    </source>
</evidence>
<evidence type="ECO:0000313" key="13">
    <source>
        <dbReference type="Proteomes" id="UP000323337"/>
    </source>
</evidence>
<dbReference type="GO" id="GO:0103016">
    <property type="term" value="F:tRNA-uridine 2-sulfurtransferase activity"/>
    <property type="evidence" value="ECO:0007669"/>
    <property type="project" value="UniProtKB-EC"/>
</dbReference>
<dbReference type="CDD" id="cd01998">
    <property type="entry name" value="MnmA_TRMU-like"/>
    <property type="match status" value="1"/>
</dbReference>
<sequence>MKKVIVAMSGGVDSSLAAALMKEKGYDVTGITLKLFDGQEKYLADASRMADHLGIRWYMADYSEDFKNNVISYFTNTYKQGQTPNPCAYCNRYSKFSYLISEMKKIGAEIVVTGHYANTAELDGIIHIKKAADPKKDQSYFLSLLTADQIKYLHFPHAHRTKIDVRRIAGEYGLQVSNKKDSQEVCFLEGGDYRDYLSKSVPLDYGKGNFILNGRIIGEHKGILNYTVGQRKGLGISYHEPLYVKNIDPHTCNIELASRENVFFKNIKAINCNFVTTPPERFTAKAKIRYRMTEQNCTVEIRENNTAFVEFEEEMFAPAPGQILSIYDGDYVLGGGFINEVF</sequence>
<keyword evidence="2 9" id="KW-0808">Transferase</keyword>
<evidence type="ECO:0000256" key="6">
    <source>
        <dbReference type="ARBA" id="ARBA00022884"/>
    </source>
</evidence>
<evidence type="ECO:0000256" key="4">
    <source>
        <dbReference type="ARBA" id="ARBA00022741"/>
    </source>
</evidence>
<feature type="region of interest" description="Interaction with tRNA" evidence="9">
    <location>
        <begin position="289"/>
        <end position="290"/>
    </location>
</feature>
<evidence type="ECO:0000256" key="9">
    <source>
        <dbReference type="HAMAP-Rule" id="MF_00144"/>
    </source>
</evidence>
<dbReference type="GO" id="GO:0000049">
    <property type="term" value="F:tRNA binding"/>
    <property type="evidence" value="ECO:0007669"/>
    <property type="project" value="UniProtKB-KW"/>
</dbReference>
<evidence type="ECO:0000256" key="8">
    <source>
        <dbReference type="ARBA" id="ARBA00051542"/>
    </source>
</evidence>
<dbReference type="NCBIfam" id="TIGR00420">
    <property type="entry name" value="trmU"/>
    <property type="match status" value="1"/>
</dbReference>
<keyword evidence="4 9" id="KW-0547">Nucleotide-binding</keyword>
<feature type="site" description="Interaction with tRNA" evidence="9">
    <location>
        <position position="322"/>
    </location>
</feature>
<reference evidence="12 13" key="1">
    <citation type="submission" date="2019-08" db="EMBL/GenBank/DDBJ databases">
        <title>Genomic characterization of a novel candidate phylum (ARYD3) from a high temperature, high salinity tertiary oil reservoir in north central Oklahoma, USA.</title>
        <authorList>
            <person name="Youssef N.H."/>
            <person name="Yadav A."/>
            <person name="Elshahed M.S."/>
        </authorList>
    </citation>
    <scope>NUCLEOTIDE SEQUENCE [LARGE SCALE GENOMIC DNA]</scope>
    <source>
        <strain evidence="12">ARYD1</strain>
    </source>
</reference>
<keyword evidence="5 9" id="KW-0067">ATP-binding</keyword>
<dbReference type="SUPFAM" id="SSF52402">
    <property type="entry name" value="Adenine nucleotide alpha hydrolases-like"/>
    <property type="match status" value="1"/>
</dbReference>
<gene>
    <name evidence="9 12" type="primary">mnmA</name>
    <name evidence="12" type="ORF">FXF49_08765</name>
</gene>
<dbReference type="InterPro" id="IPR004506">
    <property type="entry name" value="MnmA-like"/>
</dbReference>
<dbReference type="GO" id="GO:0002143">
    <property type="term" value="P:tRNA wobble position uridine thiolation"/>
    <property type="evidence" value="ECO:0007669"/>
    <property type="project" value="TreeGrafter"/>
</dbReference>
<evidence type="ECO:0000256" key="2">
    <source>
        <dbReference type="ARBA" id="ARBA00022679"/>
    </source>
</evidence>